<name>A0A1M7CB58_9BACT</name>
<dbReference type="Proteomes" id="UP000184420">
    <property type="component" value="Unassembled WGS sequence"/>
</dbReference>
<organism evidence="2 3">
    <name type="scientific">Chitinophaga jiangningensis</name>
    <dbReference type="NCBI Taxonomy" id="1419482"/>
    <lineage>
        <taxon>Bacteria</taxon>
        <taxon>Pseudomonadati</taxon>
        <taxon>Bacteroidota</taxon>
        <taxon>Chitinophagia</taxon>
        <taxon>Chitinophagales</taxon>
        <taxon>Chitinophagaceae</taxon>
        <taxon>Chitinophaga</taxon>
    </lineage>
</organism>
<keyword evidence="1" id="KW-0732">Signal</keyword>
<dbReference type="InterPro" id="IPR002816">
    <property type="entry name" value="TraB/PrgY/GumN_fam"/>
</dbReference>
<dbReference type="OrthoDB" id="9798714at2"/>
<evidence type="ECO:0000313" key="3">
    <source>
        <dbReference type="Proteomes" id="UP000184420"/>
    </source>
</evidence>
<dbReference type="EMBL" id="FRBL01000004">
    <property type="protein sequence ID" value="SHL64485.1"/>
    <property type="molecule type" value="Genomic_DNA"/>
</dbReference>
<dbReference type="InterPro" id="IPR047111">
    <property type="entry name" value="YbaP-like"/>
</dbReference>
<evidence type="ECO:0000256" key="1">
    <source>
        <dbReference type="SAM" id="SignalP"/>
    </source>
</evidence>
<feature type="signal peptide" evidence="1">
    <location>
        <begin position="1"/>
        <end position="19"/>
    </location>
</feature>
<reference evidence="2 3" key="1">
    <citation type="submission" date="2016-11" db="EMBL/GenBank/DDBJ databases">
        <authorList>
            <person name="Jaros S."/>
            <person name="Januszkiewicz K."/>
            <person name="Wedrychowicz H."/>
        </authorList>
    </citation>
    <scope>NUCLEOTIDE SEQUENCE [LARGE SCALE GENOMIC DNA]</scope>
    <source>
        <strain evidence="2 3">DSM 27406</strain>
    </source>
</reference>
<feature type="chain" id="PRO_5012545468" description="TraB family protein" evidence="1">
    <location>
        <begin position="20"/>
        <end position="282"/>
    </location>
</feature>
<proteinExistence type="predicted"/>
<evidence type="ECO:0008006" key="4">
    <source>
        <dbReference type="Google" id="ProtNLM"/>
    </source>
</evidence>
<dbReference type="PANTHER" id="PTHR40590">
    <property type="entry name" value="CYTOPLASMIC PROTEIN-RELATED"/>
    <property type="match status" value="1"/>
</dbReference>
<protein>
    <recommendedName>
        <fullName evidence="4">TraB family protein</fullName>
    </recommendedName>
</protein>
<accession>A0A1M7CB58</accession>
<dbReference type="Pfam" id="PF01963">
    <property type="entry name" value="TraB_PrgY_gumN"/>
    <property type="match status" value="1"/>
</dbReference>
<dbReference type="PANTHER" id="PTHR40590:SF1">
    <property type="entry name" value="CYTOPLASMIC PROTEIN"/>
    <property type="match status" value="1"/>
</dbReference>
<evidence type="ECO:0000313" key="2">
    <source>
        <dbReference type="EMBL" id="SHL64485.1"/>
    </source>
</evidence>
<dbReference type="STRING" id="1419482.SAMN05444266_104264"/>
<keyword evidence="3" id="KW-1185">Reference proteome</keyword>
<gene>
    <name evidence="2" type="ORF">SAMN05444266_104264</name>
</gene>
<dbReference type="CDD" id="cd14789">
    <property type="entry name" value="Tiki"/>
    <property type="match status" value="1"/>
</dbReference>
<dbReference type="AlphaFoldDB" id="A0A1M7CB58"/>
<dbReference type="RefSeq" id="WP_073080907.1">
    <property type="nucleotide sequence ID" value="NZ_FRBL01000004.1"/>
</dbReference>
<sequence>MKQLTLALLALLLSVSTQAQETSLLWKVSGKGLQQPSWLYGTYHLLCKEDINFSAAATEALNNSKALYLEIDMADSSFATKLMPMLSPNPAYNLSSHLSPDDFAVFSRFVQDSFHMSVEALVHLKPVVLMSLFIARNLPCPASGVEQELMRLAKKANKPVEGLETVEDQMSVFNKIPDSIQMVDIIRDIKDPATAKARDEQFKKNYKAGDIYALYKDLLATTSMAAYADMMVFQRNRNWIPVIEKAAAGGSNFFAFGAGHLGGEEGVINLLRKAGYTVEPVK</sequence>